<dbReference type="Pfam" id="PF13409">
    <property type="entry name" value="GST_N_2"/>
    <property type="match status" value="1"/>
</dbReference>
<dbReference type="InterPro" id="IPR004045">
    <property type="entry name" value="Glutathione_S-Trfase_N"/>
</dbReference>
<dbReference type="InterPro" id="IPR040079">
    <property type="entry name" value="Glutathione_S-Trfase"/>
</dbReference>
<dbReference type="CDD" id="cd03057">
    <property type="entry name" value="GST_N_Beta"/>
    <property type="match status" value="1"/>
</dbReference>
<reference evidence="3 4" key="1">
    <citation type="submission" date="2021-03" db="EMBL/GenBank/DDBJ databases">
        <title>Complete Genome Sequences of Two Lysobacter Strains Isolated from Sea Water (Lysobacter caseinilyticus) and Soil (Lysobacter helvus) in South Korea.</title>
        <authorList>
            <person name="Watanabe Y."/>
            <person name="Arakawa K."/>
        </authorList>
    </citation>
    <scope>NUCLEOTIDE SEQUENCE [LARGE SCALE GENOMIC DNA]</scope>
    <source>
        <strain evidence="3 4">D10</strain>
    </source>
</reference>
<dbReference type="EMBL" id="AP024546">
    <property type="protein sequence ID" value="BCT97238.1"/>
    <property type="molecule type" value="Genomic_DNA"/>
</dbReference>
<evidence type="ECO:0000313" key="3">
    <source>
        <dbReference type="EMBL" id="BCT97238.1"/>
    </source>
</evidence>
<evidence type="ECO:0000313" key="4">
    <source>
        <dbReference type="Proteomes" id="UP000680514"/>
    </source>
</evidence>
<dbReference type="PROSITE" id="PS50404">
    <property type="entry name" value="GST_NTER"/>
    <property type="match status" value="1"/>
</dbReference>
<keyword evidence="4" id="KW-1185">Reference proteome</keyword>
<protein>
    <submittedName>
        <fullName evidence="3">Glutathione S-transferase</fullName>
    </submittedName>
</protein>
<dbReference type="CDD" id="cd03188">
    <property type="entry name" value="GST_C_Beta"/>
    <property type="match status" value="1"/>
</dbReference>
<evidence type="ECO:0000259" key="2">
    <source>
        <dbReference type="PROSITE" id="PS50405"/>
    </source>
</evidence>
<dbReference type="Gene3D" id="3.40.30.10">
    <property type="entry name" value="Glutaredoxin"/>
    <property type="match status" value="1"/>
</dbReference>
<accession>A0ABM7QHT5</accession>
<dbReference type="SFLD" id="SFLDG01150">
    <property type="entry name" value="Main.1:_Beta-like"/>
    <property type="match status" value="1"/>
</dbReference>
<dbReference type="SUPFAM" id="SSF47616">
    <property type="entry name" value="GST C-terminal domain-like"/>
    <property type="match status" value="1"/>
</dbReference>
<name>A0ABM7QHT5_9GAMM</name>
<dbReference type="InterPro" id="IPR010987">
    <property type="entry name" value="Glutathione-S-Trfase_C-like"/>
</dbReference>
<dbReference type="PANTHER" id="PTHR44051:SF21">
    <property type="entry name" value="GLUTATHIONE S-TRANSFERASE FAMILY PROTEIN"/>
    <property type="match status" value="1"/>
</dbReference>
<organism evidence="3 4">
    <name type="scientific">Lysobacter helvus</name>
    <dbReference type="NCBI Taxonomy" id="2675059"/>
    <lineage>
        <taxon>Bacteria</taxon>
        <taxon>Pseudomonadati</taxon>
        <taxon>Pseudomonadota</taxon>
        <taxon>Gammaproteobacteria</taxon>
        <taxon>Lysobacterales</taxon>
        <taxon>Lysobacteraceae</taxon>
        <taxon>Lysobacter</taxon>
    </lineage>
</organism>
<dbReference type="SUPFAM" id="SSF52833">
    <property type="entry name" value="Thioredoxin-like"/>
    <property type="match status" value="1"/>
</dbReference>
<dbReference type="PROSITE" id="PS50405">
    <property type="entry name" value="GST_CTER"/>
    <property type="match status" value="1"/>
</dbReference>
<sequence length="219" mass="24585">MEPVLYYSPGAASLVVHWLLLELGAPHRLHLVDTSTGAQKAPDYLALNPNGVVPTLVLDGVPRFEAAALLMTLADRDPQHRFAPAIDDPQRAEYQQWMFHLANAVQPLFRQWWYPNEPAGEALAETVRANVAPRIEACWERLDAQLAKQGPYLLGDRLTAADFYLAMLMRWSRGMPRPATQWPHLAAFAQMMRARPMFAELYAREGLTEWANAPAAQTA</sequence>
<dbReference type="RefSeq" id="WP_213434974.1">
    <property type="nucleotide sequence ID" value="NZ_AP024546.1"/>
</dbReference>
<dbReference type="SFLD" id="SFLDG00358">
    <property type="entry name" value="Main_(cytGST)"/>
    <property type="match status" value="1"/>
</dbReference>
<evidence type="ECO:0000259" key="1">
    <source>
        <dbReference type="PROSITE" id="PS50404"/>
    </source>
</evidence>
<gene>
    <name evidence="3" type="primary">gst_4</name>
    <name evidence="3" type="ORF">LYSHEL_31090</name>
</gene>
<dbReference type="Proteomes" id="UP000680514">
    <property type="component" value="Chromosome"/>
</dbReference>
<dbReference type="InterPro" id="IPR036249">
    <property type="entry name" value="Thioredoxin-like_sf"/>
</dbReference>
<feature type="domain" description="GST C-terminal" evidence="2">
    <location>
        <begin position="87"/>
        <end position="215"/>
    </location>
</feature>
<proteinExistence type="predicted"/>
<dbReference type="Pfam" id="PF13410">
    <property type="entry name" value="GST_C_2"/>
    <property type="match status" value="1"/>
</dbReference>
<dbReference type="PANTHER" id="PTHR44051">
    <property type="entry name" value="GLUTATHIONE S-TRANSFERASE-RELATED"/>
    <property type="match status" value="1"/>
</dbReference>
<dbReference type="SFLD" id="SFLDS00019">
    <property type="entry name" value="Glutathione_Transferase_(cytos"/>
    <property type="match status" value="1"/>
</dbReference>
<dbReference type="Gene3D" id="1.20.1050.10">
    <property type="match status" value="1"/>
</dbReference>
<dbReference type="InterPro" id="IPR036282">
    <property type="entry name" value="Glutathione-S-Trfase_C_sf"/>
</dbReference>
<feature type="domain" description="GST N-terminal" evidence="1">
    <location>
        <begin position="1"/>
        <end position="81"/>
    </location>
</feature>